<dbReference type="EMBL" id="SRLO01000849">
    <property type="protein sequence ID" value="TNN45392.1"/>
    <property type="molecule type" value="Genomic_DNA"/>
</dbReference>
<evidence type="ECO:0000256" key="2">
    <source>
        <dbReference type="SAM" id="Phobius"/>
    </source>
</evidence>
<feature type="compositionally biased region" description="Basic and acidic residues" evidence="1">
    <location>
        <begin position="101"/>
        <end position="154"/>
    </location>
</feature>
<feature type="transmembrane region" description="Helical" evidence="2">
    <location>
        <begin position="20"/>
        <end position="42"/>
    </location>
</feature>
<evidence type="ECO:0000313" key="4">
    <source>
        <dbReference type="Proteomes" id="UP000314294"/>
    </source>
</evidence>
<dbReference type="AlphaFoldDB" id="A0A4Z2FYG9"/>
<dbReference type="Proteomes" id="UP000314294">
    <property type="component" value="Unassembled WGS sequence"/>
</dbReference>
<keyword evidence="4" id="KW-1185">Reference proteome</keyword>
<feature type="region of interest" description="Disordered" evidence="1">
    <location>
        <begin position="82"/>
        <end position="154"/>
    </location>
</feature>
<protein>
    <submittedName>
        <fullName evidence="3">Uncharacterized protein</fullName>
    </submittedName>
</protein>
<keyword evidence="2" id="KW-1133">Transmembrane helix</keyword>
<gene>
    <name evidence="3" type="ORF">EYF80_044413</name>
</gene>
<evidence type="ECO:0000256" key="1">
    <source>
        <dbReference type="SAM" id="MobiDB-lite"/>
    </source>
</evidence>
<comment type="caution">
    <text evidence="3">The sequence shown here is derived from an EMBL/GenBank/DDBJ whole genome shotgun (WGS) entry which is preliminary data.</text>
</comment>
<evidence type="ECO:0000313" key="3">
    <source>
        <dbReference type="EMBL" id="TNN45392.1"/>
    </source>
</evidence>
<sequence length="202" mass="24142">MKDGKKKERSERSAWSCVGRFSQLPTLLGIFRFRGLVFFLALRGERKRKRKRKREKTSVRSPYRHTADRCVRLHVAMGNKDRIGPFPDLQTSIAHAPGYGRKSERRESERVESERVESERRESERTESERVESERRESERTESERVESERVESERVERRRRNQIKLRLLSWEWKFKRCSLRSERCFISKTTNTLIGVFGAVH</sequence>
<proteinExistence type="predicted"/>
<keyword evidence="2" id="KW-0472">Membrane</keyword>
<keyword evidence="2" id="KW-0812">Transmembrane</keyword>
<name>A0A4Z2FYG9_9TELE</name>
<organism evidence="3 4">
    <name type="scientific">Liparis tanakae</name>
    <name type="common">Tanaka's snailfish</name>
    <dbReference type="NCBI Taxonomy" id="230148"/>
    <lineage>
        <taxon>Eukaryota</taxon>
        <taxon>Metazoa</taxon>
        <taxon>Chordata</taxon>
        <taxon>Craniata</taxon>
        <taxon>Vertebrata</taxon>
        <taxon>Euteleostomi</taxon>
        <taxon>Actinopterygii</taxon>
        <taxon>Neopterygii</taxon>
        <taxon>Teleostei</taxon>
        <taxon>Neoteleostei</taxon>
        <taxon>Acanthomorphata</taxon>
        <taxon>Eupercaria</taxon>
        <taxon>Perciformes</taxon>
        <taxon>Cottioidei</taxon>
        <taxon>Cottales</taxon>
        <taxon>Liparidae</taxon>
        <taxon>Liparis</taxon>
    </lineage>
</organism>
<reference evidence="3 4" key="1">
    <citation type="submission" date="2019-03" db="EMBL/GenBank/DDBJ databases">
        <title>First draft genome of Liparis tanakae, snailfish: a comprehensive survey of snailfish specific genes.</title>
        <authorList>
            <person name="Kim W."/>
            <person name="Song I."/>
            <person name="Jeong J.-H."/>
            <person name="Kim D."/>
            <person name="Kim S."/>
            <person name="Ryu S."/>
            <person name="Song J.Y."/>
            <person name="Lee S.K."/>
        </authorList>
    </citation>
    <scope>NUCLEOTIDE SEQUENCE [LARGE SCALE GENOMIC DNA]</scope>
    <source>
        <tissue evidence="3">Muscle</tissue>
    </source>
</reference>
<accession>A0A4Z2FYG9</accession>